<dbReference type="GO" id="GO:0005886">
    <property type="term" value="C:plasma membrane"/>
    <property type="evidence" value="ECO:0007669"/>
    <property type="project" value="TreeGrafter"/>
</dbReference>
<feature type="transmembrane region" description="Helical" evidence="5">
    <location>
        <begin position="320"/>
        <end position="345"/>
    </location>
</feature>
<dbReference type="EMBL" id="LRDC01000062">
    <property type="protein sequence ID" value="KVX00172.1"/>
    <property type="molecule type" value="Genomic_DNA"/>
</dbReference>
<feature type="transmembrane region" description="Helical" evidence="5">
    <location>
        <begin position="357"/>
        <end position="376"/>
    </location>
</feature>
<dbReference type="Pfam" id="PF00990">
    <property type="entry name" value="GGDEF"/>
    <property type="match status" value="1"/>
</dbReference>
<dbReference type="NCBIfam" id="TIGR00254">
    <property type="entry name" value="GGDEF"/>
    <property type="match status" value="1"/>
</dbReference>
<evidence type="ECO:0000256" key="2">
    <source>
        <dbReference type="ARBA" id="ARBA00012528"/>
    </source>
</evidence>
<dbReference type="SMART" id="SM00267">
    <property type="entry name" value="GGDEF"/>
    <property type="match status" value="1"/>
</dbReference>
<dbReference type="Proteomes" id="UP000055702">
    <property type="component" value="Unassembled WGS sequence"/>
</dbReference>
<dbReference type="InterPro" id="IPR029787">
    <property type="entry name" value="Nucleotide_cyclase"/>
</dbReference>
<keyword evidence="4" id="KW-0175">Coiled coil</keyword>
<dbReference type="InterPro" id="IPR011622">
    <property type="entry name" value="7TMR_DISM_rcpt_extracell_dom2"/>
</dbReference>
<evidence type="ECO:0000256" key="1">
    <source>
        <dbReference type="ARBA" id="ARBA00001946"/>
    </source>
</evidence>
<dbReference type="GO" id="GO:0052621">
    <property type="term" value="F:diguanylate cyclase activity"/>
    <property type="evidence" value="ECO:0007669"/>
    <property type="project" value="UniProtKB-EC"/>
</dbReference>
<keyword evidence="5" id="KW-0812">Transmembrane</keyword>
<dbReference type="Gene3D" id="3.30.70.270">
    <property type="match status" value="1"/>
</dbReference>
<feature type="transmembrane region" description="Helical" evidence="5">
    <location>
        <begin position="296"/>
        <end position="314"/>
    </location>
</feature>
<comment type="catalytic activity">
    <reaction evidence="3">
        <text>2 GTP = 3',3'-c-di-GMP + 2 diphosphate</text>
        <dbReference type="Rhea" id="RHEA:24898"/>
        <dbReference type="ChEBI" id="CHEBI:33019"/>
        <dbReference type="ChEBI" id="CHEBI:37565"/>
        <dbReference type="ChEBI" id="CHEBI:58805"/>
        <dbReference type="EC" id="2.7.7.65"/>
    </reaction>
</comment>
<dbReference type="Gene3D" id="2.60.40.2380">
    <property type="match status" value="1"/>
</dbReference>
<dbReference type="RefSeq" id="WP_059747495.1">
    <property type="nucleotide sequence ID" value="NZ_LRDC01000062.1"/>
</dbReference>
<dbReference type="GO" id="GO:0016301">
    <property type="term" value="F:kinase activity"/>
    <property type="evidence" value="ECO:0007669"/>
    <property type="project" value="UniProtKB-KW"/>
</dbReference>
<dbReference type="CDD" id="cd01949">
    <property type="entry name" value="GGDEF"/>
    <property type="match status" value="1"/>
</dbReference>
<organism evidence="7">
    <name type="scientific">Shewanella frigidimarina</name>
    <dbReference type="NCBI Taxonomy" id="56812"/>
    <lineage>
        <taxon>Bacteria</taxon>
        <taxon>Pseudomonadati</taxon>
        <taxon>Pseudomonadota</taxon>
        <taxon>Gammaproteobacteria</taxon>
        <taxon>Alteromonadales</taxon>
        <taxon>Shewanellaceae</taxon>
        <taxon>Shewanella</taxon>
    </lineage>
</organism>
<dbReference type="PANTHER" id="PTHR45138:SF9">
    <property type="entry name" value="DIGUANYLATE CYCLASE DGCM-RELATED"/>
    <property type="match status" value="1"/>
</dbReference>
<dbReference type="InterPro" id="IPR050469">
    <property type="entry name" value="Diguanylate_Cyclase"/>
</dbReference>
<dbReference type="AlphaFoldDB" id="A0A119CYR0"/>
<reference evidence="7 8" key="1">
    <citation type="submission" date="2016-01" db="EMBL/GenBank/DDBJ databases">
        <title>Draft genome of the antarctic isolate Shewanella frigidimarina Ag06-30.</title>
        <authorList>
            <person name="Parmeciano Di Noto G."/>
            <person name="Vazquez S."/>
            <person name="Mac Cormack W."/>
            <person name="Iriarte A."/>
            <person name="Quiroga C."/>
        </authorList>
    </citation>
    <scope>NUCLEOTIDE SEQUENCE [LARGE SCALE GENOMIC DNA]</scope>
    <source>
        <strain evidence="7 8">Ag06-30</strain>
    </source>
</reference>
<evidence type="ECO:0000259" key="6">
    <source>
        <dbReference type="PROSITE" id="PS50887"/>
    </source>
</evidence>
<evidence type="ECO:0000256" key="3">
    <source>
        <dbReference type="ARBA" id="ARBA00034247"/>
    </source>
</evidence>
<comment type="cofactor">
    <cofactor evidence="1">
        <name>Mg(2+)</name>
        <dbReference type="ChEBI" id="CHEBI:18420"/>
    </cofactor>
</comment>
<proteinExistence type="predicted"/>
<feature type="coiled-coil region" evidence="4">
    <location>
        <begin position="414"/>
        <end position="470"/>
    </location>
</feature>
<evidence type="ECO:0000256" key="4">
    <source>
        <dbReference type="SAM" id="Coils"/>
    </source>
</evidence>
<dbReference type="InterPro" id="IPR000160">
    <property type="entry name" value="GGDEF_dom"/>
</dbReference>
<dbReference type="PROSITE" id="PS50887">
    <property type="entry name" value="GGDEF"/>
    <property type="match status" value="1"/>
</dbReference>
<dbReference type="GO" id="GO:0043709">
    <property type="term" value="P:cell adhesion involved in single-species biofilm formation"/>
    <property type="evidence" value="ECO:0007669"/>
    <property type="project" value="TreeGrafter"/>
</dbReference>
<keyword evidence="5" id="KW-1133">Transmembrane helix</keyword>
<sequence>MMSLRTHQLQQQCKYHFRVLIGLFLLLISQNCWANTLSGIPLRLTSDSITKIELQDWVYANQSNDIENLTTLLQRPENSWKKIDTNQPYKIGIKNYWVSFSIFNPNDHLSRIIALDNPLLDSVKIYHLINGELVSTEIMGDSLPFKQRPLESNIFLYPVNFEPGETHTFYLKIDSKGSISLPLVLWSSNDLTRLTETKNLFSGMQIGLLLAICLFSLFIALASASYSYSYYSGYVLGLTLLTATIHGVSFRYLWPQWPIIQQYIFIILIPLTLGFSLMFTEKVLQLKYHNQRMLRICRIMAVLCFGLTIIMPFINYSFALYVLAFVVLTISTILMAFSLIQAFGGQRNAPLYAIGRMGLMIGCIITGLIYLGLITLNISPQIPVMIGLTFEVITMAAVLALRYNDERKAKFEIQQQTLEQAQRLREIREEALRNEAENSEKLERMVQERTLELEITLRELNEVNQKLTEQNTIDSLTGVKNRSAFDRRLIAEGRISRRQQTPMSLLMIDIDKFKNINDQYGHLSGDYTIKMIANTLCEHVKRPTDLVSRFGGEEFAIILPCTDIEGALLVAEQIRQAISELTIVHNGHTIPLTVSIGVSETIIESDEHPMQLLEQADKALYKAKRSGRNKVCYYQLETDEI</sequence>
<dbReference type="InterPro" id="IPR011623">
    <property type="entry name" value="7TMR_DISM_rcpt_extracell_dom1"/>
</dbReference>
<feature type="transmembrane region" description="Helical" evidence="5">
    <location>
        <begin position="234"/>
        <end position="254"/>
    </location>
</feature>
<dbReference type="Pfam" id="PF07696">
    <property type="entry name" value="7TMR-DISMED2"/>
    <property type="match status" value="1"/>
</dbReference>
<accession>A0A119CYR0</accession>
<dbReference type="FunFam" id="3.30.70.270:FF:000001">
    <property type="entry name" value="Diguanylate cyclase domain protein"/>
    <property type="match status" value="1"/>
</dbReference>
<dbReference type="PANTHER" id="PTHR45138">
    <property type="entry name" value="REGULATORY COMPONENTS OF SENSORY TRANSDUCTION SYSTEM"/>
    <property type="match status" value="1"/>
</dbReference>
<dbReference type="GO" id="GO:1902201">
    <property type="term" value="P:negative regulation of bacterial-type flagellum-dependent cell motility"/>
    <property type="evidence" value="ECO:0007669"/>
    <property type="project" value="TreeGrafter"/>
</dbReference>
<dbReference type="Pfam" id="PF07695">
    <property type="entry name" value="7TMR-DISM_7TM"/>
    <property type="match status" value="1"/>
</dbReference>
<comment type="caution">
    <text evidence="7">The sequence shown here is derived from an EMBL/GenBank/DDBJ whole genome shotgun (WGS) entry which is preliminary data.</text>
</comment>
<name>A0A119CYR0_SHEFR</name>
<keyword evidence="5" id="KW-0472">Membrane</keyword>
<feature type="transmembrane region" description="Helical" evidence="5">
    <location>
        <begin position="260"/>
        <end position="284"/>
    </location>
</feature>
<protein>
    <recommendedName>
        <fullName evidence="2">diguanylate cyclase</fullName>
        <ecNumber evidence="2">2.7.7.65</ecNumber>
    </recommendedName>
</protein>
<feature type="transmembrane region" description="Helical" evidence="5">
    <location>
        <begin position="200"/>
        <end position="222"/>
    </location>
</feature>
<gene>
    <name evidence="7" type="ORF">AWJ07_08765</name>
</gene>
<dbReference type="SUPFAM" id="SSF55073">
    <property type="entry name" value="Nucleotide cyclase"/>
    <property type="match status" value="1"/>
</dbReference>
<evidence type="ECO:0000256" key="5">
    <source>
        <dbReference type="SAM" id="Phobius"/>
    </source>
</evidence>
<evidence type="ECO:0000313" key="8">
    <source>
        <dbReference type="Proteomes" id="UP000055702"/>
    </source>
</evidence>
<evidence type="ECO:0000313" key="7">
    <source>
        <dbReference type="EMBL" id="KVX00172.1"/>
    </source>
</evidence>
<feature type="transmembrane region" description="Helical" evidence="5">
    <location>
        <begin position="382"/>
        <end position="401"/>
    </location>
</feature>
<dbReference type="EC" id="2.7.7.65" evidence="2"/>
<keyword evidence="7" id="KW-0808">Transferase</keyword>
<dbReference type="InterPro" id="IPR043128">
    <property type="entry name" value="Rev_trsase/Diguanyl_cyclase"/>
</dbReference>
<keyword evidence="7" id="KW-0418">Kinase</keyword>
<feature type="domain" description="GGDEF" evidence="6">
    <location>
        <begin position="501"/>
        <end position="636"/>
    </location>
</feature>